<keyword evidence="3" id="KW-1185">Reference proteome</keyword>
<dbReference type="RefSeq" id="WP_086079107.1">
    <property type="nucleotide sequence ID" value="NZ_CP021111.1"/>
</dbReference>
<dbReference type="OrthoDB" id="8636595at2"/>
<sequence length="112" mass="12027">MRIRIAAMLALGLVVTACASVEAVSKLEPSFFGSTPRTAQDYSDCVMAAWEGQGNTVQRRPIQDGFQVSASSSISVEGVLTVITYRGKTDVKMSTRLQARAQPLIEAANLCM</sequence>
<accession>A0A1W6ZDW4</accession>
<name>A0A1W6ZDW4_9BORD</name>
<gene>
    <name evidence="2" type="ORF">CAL15_13670</name>
</gene>
<dbReference type="EMBL" id="CP021111">
    <property type="protein sequence ID" value="ARP95340.1"/>
    <property type="molecule type" value="Genomic_DNA"/>
</dbReference>
<evidence type="ECO:0000256" key="1">
    <source>
        <dbReference type="SAM" id="SignalP"/>
    </source>
</evidence>
<organism evidence="2 3">
    <name type="scientific">Bordetella genomosp. 13</name>
    <dbReference type="NCBI Taxonomy" id="463040"/>
    <lineage>
        <taxon>Bacteria</taxon>
        <taxon>Pseudomonadati</taxon>
        <taxon>Pseudomonadota</taxon>
        <taxon>Betaproteobacteria</taxon>
        <taxon>Burkholderiales</taxon>
        <taxon>Alcaligenaceae</taxon>
        <taxon>Bordetella</taxon>
    </lineage>
</organism>
<evidence type="ECO:0000313" key="3">
    <source>
        <dbReference type="Proteomes" id="UP000194161"/>
    </source>
</evidence>
<dbReference type="PROSITE" id="PS51257">
    <property type="entry name" value="PROKAR_LIPOPROTEIN"/>
    <property type="match status" value="1"/>
</dbReference>
<protein>
    <recommendedName>
        <fullName evidence="4">Lipoprotein</fullName>
    </recommendedName>
</protein>
<evidence type="ECO:0000313" key="2">
    <source>
        <dbReference type="EMBL" id="ARP95340.1"/>
    </source>
</evidence>
<feature type="chain" id="PRO_5012484409" description="Lipoprotein" evidence="1">
    <location>
        <begin position="20"/>
        <end position="112"/>
    </location>
</feature>
<dbReference type="AlphaFoldDB" id="A0A1W6ZDW4"/>
<reference evidence="2 3" key="1">
    <citation type="submission" date="2017-05" db="EMBL/GenBank/DDBJ databases">
        <title>Complete and WGS of Bordetella genogroups.</title>
        <authorList>
            <person name="Spilker T."/>
            <person name="LiPuma J."/>
        </authorList>
    </citation>
    <scope>NUCLEOTIDE SEQUENCE [LARGE SCALE GENOMIC DNA]</scope>
    <source>
        <strain evidence="2 3">AU7206</strain>
    </source>
</reference>
<proteinExistence type="predicted"/>
<evidence type="ECO:0008006" key="4">
    <source>
        <dbReference type="Google" id="ProtNLM"/>
    </source>
</evidence>
<feature type="signal peptide" evidence="1">
    <location>
        <begin position="1"/>
        <end position="19"/>
    </location>
</feature>
<dbReference type="KEGG" id="bgm:CAL15_13670"/>
<dbReference type="STRING" id="463040.CAL15_13670"/>
<dbReference type="Proteomes" id="UP000194161">
    <property type="component" value="Chromosome"/>
</dbReference>
<keyword evidence="1" id="KW-0732">Signal</keyword>